<feature type="transmembrane region" description="Helical" evidence="1">
    <location>
        <begin position="220"/>
        <end position="240"/>
    </location>
</feature>
<dbReference type="SUPFAM" id="SSF103481">
    <property type="entry name" value="Multidrug resistance efflux transporter EmrE"/>
    <property type="match status" value="2"/>
</dbReference>
<feature type="domain" description="EamA" evidence="2">
    <location>
        <begin position="18"/>
        <end position="146"/>
    </location>
</feature>
<feature type="transmembrane region" description="Helical" evidence="1">
    <location>
        <begin position="74"/>
        <end position="91"/>
    </location>
</feature>
<dbReference type="PANTHER" id="PTHR12715:SF4">
    <property type="entry name" value="EAMA DOMAIN-CONTAINING PROTEIN"/>
    <property type="match status" value="1"/>
</dbReference>
<feature type="transmembrane region" description="Helical" evidence="1">
    <location>
        <begin position="252"/>
        <end position="268"/>
    </location>
</feature>
<dbReference type="InterPro" id="IPR052756">
    <property type="entry name" value="Alkyne_AA_exporter"/>
</dbReference>
<feature type="transmembrane region" description="Helical" evidence="1">
    <location>
        <begin position="45"/>
        <end position="62"/>
    </location>
</feature>
<evidence type="ECO:0000256" key="1">
    <source>
        <dbReference type="SAM" id="Phobius"/>
    </source>
</evidence>
<dbReference type="AlphaFoldDB" id="A0A918FFK0"/>
<dbReference type="Proteomes" id="UP000603865">
    <property type="component" value="Unassembled WGS sequence"/>
</dbReference>
<dbReference type="EMBL" id="BMQL01000066">
    <property type="protein sequence ID" value="GGR34909.1"/>
    <property type="molecule type" value="Genomic_DNA"/>
</dbReference>
<dbReference type="PANTHER" id="PTHR12715">
    <property type="entry name" value="TRANSPORTER, DRUG/METABOLITE EXPORTER FAMILY"/>
    <property type="match status" value="1"/>
</dbReference>
<name>A0A918FFK0_9DEIO</name>
<keyword evidence="1" id="KW-0472">Membrane</keyword>
<reference evidence="3" key="2">
    <citation type="submission" date="2020-09" db="EMBL/GenBank/DDBJ databases">
        <authorList>
            <person name="Sun Q."/>
            <person name="Ohkuma M."/>
        </authorList>
    </citation>
    <scope>NUCLEOTIDE SEQUENCE</scope>
    <source>
        <strain evidence="3">JCM 31311</strain>
    </source>
</reference>
<dbReference type="RefSeq" id="WP_189093361.1">
    <property type="nucleotide sequence ID" value="NZ_BMQL01000066.1"/>
</dbReference>
<feature type="transmembrane region" description="Helical" evidence="1">
    <location>
        <begin position="188"/>
        <end position="208"/>
    </location>
</feature>
<protein>
    <submittedName>
        <fullName evidence="3">Membrane protein</fullName>
    </submittedName>
</protein>
<dbReference type="InterPro" id="IPR037185">
    <property type="entry name" value="EmrE-like"/>
</dbReference>
<feature type="transmembrane region" description="Helical" evidence="1">
    <location>
        <begin position="274"/>
        <end position="292"/>
    </location>
</feature>
<reference evidence="3" key="1">
    <citation type="journal article" date="2014" name="Int. J. Syst. Evol. Microbiol.">
        <title>Complete genome sequence of Corynebacterium casei LMG S-19264T (=DSM 44701T), isolated from a smear-ripened cheese.</title>
        <authorList>
            <consortium name="US DOE Joint Genome Institute (JGI-PGF)"/>
            <person name="Walter F."/>
            <person name="Albersmeier A."/>
            <person name="Kalinowski J."/>
            <person name="Ruckert C."/>
        </authorList>
    </citation>
    <scope>NUCLEOTIDE SEQUENCE</scope>
    <source>
        <strain evidence="3">JCM 31311</strain>
    </source>
</reference>
<feature type="transmembrane region" description="Helical" evidence="1">
    <location>
        <begin position="159"/>
        <end position="176"/>
    </location>
</feature>
<accession>A0A918FFK0</accession>
<comment type="caution">
    <text evidence="3">The sequence shown here is derived from an EMBL/GenBank/DDBJ whole genome shotgun (WGS) entry which is preliminary data.</text>
</comment>
<dbReference type="InterPro" id="IPR000620">
    <property type="entry name" value="EamA_dom"/>
</dbReference>
<gene>
    <name evidence="3" type="ORF">GCM10008957_51140</name>
</gene>
<feature type="transmembrane region" description="Helical" evidence="1">
    <location>
        <begin position="130"/>
        <end position="147"/>
    </location>
</feature>
<proteinExistence type="predicted"/>
<keyword evidence="1" id="KW-0812">Transmembrane</keyword>
<feature type="domain" description="EamA" evidence="2">
    <location>
        <begin position="157"/>
        <end position="291"/>
    </location>
</feature>
<sequence length="297" mass="31305">MSASALRPARLDALSLGAILITILFWSSAFAGIREGLKAFTPVHLALYRFLVASVALGLYALAMRFPLPSRGDLGRIALVSFSGITLYHVLLNIGEVSVPAGTASLIIAAGPVFTALLATRFAGERLNMLGWIGTAVSLAGVALIVLGKGESLDFTRGALLILAAALFTSVYFVFQKPILKRVPPLQFTVWSLIAGTLPMLVFLPGFGTQLAHAPLSAHLAVIYIGLFPAALAYLTWTFALSRVGAGTTTSFLYVSPVFAILIAWAWLGEVPGWISLLGGLIAVAGVVLVNTRGRIS</sequence>
<feature type="transmembrane region" description="Helical" evidence="1">
    <location>
        <begin position="97"/>
        <end position="118"/>
    </location>
</feature>
<feature type="transmembrane region" description="Helical" evidence="1">
    <location>
        <begin position="12"/>
        <end position="33"/>
    </location>
</feature>
<keyword evidence="1" id="KW-1133">Transmembrane helix</keyword>
<dbReference type="GO" id="GO:0016020">
    <property type="term" value="C:membrane"/>
    <property type="evidence" value="ECO:0007669"/>
    <property type="project" value="InterPro"/>
</dbReference>
<dbReference type="Pfam" id="PF00892">
    <property type="entry name" value="EamA"/>
    <property type="match status" value="2"/>
</dbReference>
<evidence type="ECO:0000313" key="3">
    <source>
        <dbReference type="EMBL" id="GGR34909.1"/>
    </source>
</evidence>
<organism evidence="3 4">
    <name type="scientific">Deinococcus ruber</name>
    <dbReference type="NCBI Taxonomy" id="1848197"/>
    <lineage>
        <taxon>Bacteria</taxon>
        <taxon>Thermotogati</taxon>
        <taxon>Deinococcota</taxon>
        <taxon>Deinococci</taxon>
        <taxon>Deinococcales</taxon>
        <taxon>Deinococcaceae</taxon>
        <taxon>Deinococcus</taxon>
    </lineage>
</organism>
<evidence type="ECO:0000313" key="4">
    <source>
        <dbReference type="Proteomes" id="UP000603865"/>
    </source>
</evidence>
<keyword evidence="4" id="KW-1185">Reference proteome</keyword>
<evidence type="ECO:0000259" key="2">
    <source>
        <dbReference type="Pfam" id="PF00892"/>
    </source>
</evidence>